<dbReference type="PANTHER" id="PTHR30419">
    <property type="entry name" value="HTH-TYPE TRANSCRIPTIONAL REGULATOR YBHD"/>
    <property type="match status" value="1"/>
</dbReference>
<evidence type="ECO:0000256" key="3">
    <source>
        <dbReference type="ARBA" id="ARBA00023125"/>
    </source>
</evidence>
<dbReference type="InterPro" id="IPR036390">
    <property type="entry name" value="WH_DNA-bd_sf"/>
</dbReference>
<dbReference type="EMBL" id="QPJK01000003">
    <property type="protein sequence ID" value="RCW72788.1"/>
    <property type="molecule type" value="Genomic_DNA"/>
</dbReference>
<dbReference type="Gene3D" id="1.10.10.10">
    <property type="entry name" value="Winged helix-like DNA-binding domain superfamily/Winged helix DNA-binding domain"/>
    <property type="match status" value="1"/>
</dbReference>
<comment type="similarity">
    <text evidence="1">Belongs to the LysR transcriptional regulatory family.</text>
</comment>
<dbReference type="GO" id="GO:0003677">
    <property type="term" value="F:DNA binding"/>
    <property type="evidence" value="ECO:0007669"/>
    <property type="project" value="UniProtKB-KW"/>
</dbReference>
<dbReference type="OrthoDB" id="9785974at2"/>
<dbReference type="Gene3D" id="3.40.190.290">
    <property type="match status" value="1"/>
</dbReference>
<evidence type="ECO:0000256" key="4">
    <source>
        <dbReference type="ARBA" id="ARBA00023163"/>
    </source>
</evidence>
<dbReference type="InterPro" id="IPR036388">
    <property type="entry name" value="WH-like_DNA-bd_sf"/>
</dbReference>
<dbReference type="PANTHER" id="PTHR30419:SF2">
    <property type="entry name" value="LYSR FAMILY TRANSCRIPTIONAL REGULATOR"/>
    <property type="match status" value="1"/>
</dbReference>
<dbReference type="InterPro" id="IPR000847">
    <property type="entry name" value="LysR_HTH_N"/>
</dbReference>
<keyword evidence="4" id="KW-0804">Transcription</keyword>
<accession>A0A368Y0G5</accession>
<keyword evidence="7" id="KW-1185">Reference proteome</keyword>
<reference evidence="6 7" key="1">
    <citation type="submission" date="2018-07" db="EMBL/GenBank/DDBJ databases">
        <title>Genomic Encyclopedia of Type Strains, Phase IV (KMG-IV): sequencing the most valuable type-strain genomes for metagenomic binning, comparative biology and taxonomic classification.</title>
        <authorList>
            <person name="Goeker M."/>
        </authorList>
    </citation>
    <scope>NUCLEOTIDE SEQUENCE [LARGE SCALE GENOMIC DNA]</scope>
    <source>
        <strain evidence="6 7">DSM 21634</strain>
    </source>
</reference>
<evidence type="ECO:0000313" key="7">
    <source>
        <dbReference type="Proteomes" id="UP000252884"/>
    </source>
</evidence>
<protein>
    <submittedName>
        <fullName evidence="6">DNA-binding transcriptional LysR family regulator</fullName>
    </submittedName>
</protein>
<dbReference type="InterPro" id="IPR005119">
    <property type="entry name" value="LysR_subst-bd"/>
</dbReference>
<dbReference type="SUPFAM" id="SSF46785">
    <property type="entry name" value="Winged helix' DNA-binding domain"/>
    <property type="match status" value="1"/>
</dbReference>
<dbReference type="GO" id="GO:0005829">
    <property type="term" value="C:cytosol"/>
    <property type="evidence" value="ECO:0007669"/>
    <property type="project" value="TreeGrafter"/>
</dbReference>
<keyword evidence="3 6" id="KW-0238">DNA-binding</keyword>
<dbReference type="GO" id="GO:0003700">
    <property type="term" value="F:DNA-binding transcription factor activity"/>
    <property type="evidence" value="ECO:0007669"/>
    <property type="project" value="InterPro"/>
</dbReference>
<name>A0A368Y0G5_9BURK</name>
<proteinExistence type="inferred from homology"/>
<gene>
    <name evidence="6" type="ORF">DES41_103395</name>
</gene>
<dbReference type="Proteomes" id="UP000252884">
    <property type="component" value="Unassembled WGS sequence"/>
</dbReference>
<dbReference type="Pfam" id="PF00126">
    <property type="entry name" value="HTH_1"/>
    <property type="match status" value="1"/>
</dbReference>
<evidence type="ECO:0000259" key="5">
    <source>
        <dbReference type="PROSITE" id="PS50931"/>
    </source>
</evidence>
<feature type="domain" description="HTH lysR-type" evidence="5">
    <location>
        <begin position="1"/>
        <end position="60"/>
    </location>
</feature>
<dbReference type="AlphaFoldDB" id="A0A368Y0G5"/>
<dbReference type="InterPro" id="IPR050950">
    <property type="entry name" value="HTH-type_LysR_regulators"/>
</dbReference>
<dbReference type="RefSeq" id="WP_114468185.1">
    <property type="nucleotide sequence ID" value="NZ_QPJK01000003.1"/>
</dbReference>
<evidence type="ECO:0000256" key="2">
    <source>
        <dbReference type="ARBA" id="ARBA00023015"/>
    </source>
</evidence>
<sequence>MKLDSTTVQLVLMVAEEGSISRAADRLNLAVAAASRRLTDLESQLGTRLFKRQPHGVKVTEAGERLLGHIRQIDNLIDRLAGDAQALGHGRDGRIIIGAPKAAIIQFLAADIARLRVAYPQITLKVLEENSKIVQQLLRDRVIDVGIYEKSSGFLDLPKSDYRQDRLVLVYSRRHFAFGAGPLGLDALLELPIVSLGKGSAVLAAVQRAYRSRGRAFPNDFSASGFDTMLALVRHGLGVGLMPPEVLRSFHPEDALGTAELEGDWHRRSYVLSCVEGNAQEQTLRNVVAQLLTP</sequence>
<dbReference type="SUPFAM" id="SSF53850">
    <property type="entry name" value="Periplasmic binding protein-like II"/>
    <property type="match status" value="1"/>
</dbReference>
<comment type="caution">
    <text evidence="6">The sequence shown here is derived from an EMBL/GenBank/DDBJ whole genome shotgun (WGS) entry which is preliminary data.</text>
</comment>
<dbReference type="Pfam" id="PF03466">
    <property type="entry name" value="LysR_substrate"/>
    <property type="match status" value="1"/>
</dbReference>
<evidence type="ECO:0000256" key="1">
    <source>
        <dbReference type="ARBA" id="ARBA00009437"/>
    </source>
</evidence>
<dbReference type="PROSITE" id="PS50931">
    <property type="entry name" value="HTH_LYSR"/>
    <property type="match status" value="1"/>
</dbReference>
<organism evidence="6 7">
    <name type="scientific">Pseudorhodoferax soli</name>
    <dbReference type="NCBI Taxonomy" id="545864"/>
    <lineage>
        <taxon>Bacteria</taxon>
        <taxon>Pseudomonadati</taxon>
        <taxon>Pseudomonadota</taxon>
        <taxon>Betaproteobacteria</taxon>
        <taxon>Burkholderiales</taxon>
        <taxon>Comamonadaceae</taxon>
    </lineage>
</organism>
<evidence type="ECO:0000313" key="6">
    <source>
        <dbReference type="EMBL" id="RCW72788.1"/>
    </source>
</evidence>
<keyword evidence="2" id="KW-0805">Transcription regulation</keyword>